<dbReference type="Gene3D" id="1.25.10.10">
    <property type="entry name" value="Leucine-rich Repeat Variant"/>
    <property type="match status" value="1"/>
</dbReference>
<gene>
    <name evidence="1" type="ORF">I5L79_11500</name>
</gene>
<dbReference type="InterPro" id="IPR016024">
    <property type="entry name" value="ARM-type_fold"/>
</dbReference>
<protein>
    <submittedName>
        <fullName evidence="1">HEAT repeat domain-containing protein</fullName>
    </submittedName>
</protein>
<proteinExistence type="predicted"/>
<keyword evidence="2" id="KW-1185">Reference proteome</keyword>
<evidence type="ECO:0000313" key="1">
    <source>
        <dbReference type="EMBL" id="MBG8554175.1"/>
    </source>
</evidence>
<dbReference type="Proteomes" id="UP000601099">
    <property type="component" value="Unassembled WGS sequence"/>
</dbReference>
<evidence type="ECO:0000313" key="2">
    <source>
        <dbReference type="Proteomes" id="UP000601099"/>
    </source>
</evidence>
<comment type="caution">
    <text evidence="1">The sequence shown here is derived from an EMBL/GenBank/DDBJ whole genome shotgun (WGS) entry which is preliminary data.</text>
</comment>
<sequence>MQATRTATLQALVLGDDDETADDAFEELTELGGEEVFQFLLQLLETDKPLLRNRAAGSLRDLADQRAIQPLLAAIQKPANHGRNGTLVYALATHDCCYLLKDLCLIVFYQGYEAKHMALDILEEQEFVYSEEDVQEIRRLWEQVRQKPDRALQEIGLNWIEKIIEEL</sequence>
<dbReference type="EMBL" id="JADWYK010000006">
    <property type="protein sequence ID" value="MBG8554175.1"/>
    <property type="molecule type" value="Genomic_DNA"/>
</dbReference>
<dbReference type="InterPro" id="IPR011989">
    <property type="entry name" value="ARM-like"/>
</dbReference>
<accession>A0ABS0L2I3</accession>
<dbReference type="SUPFAM" id="SSF48371">
    <property type="entry name" value="ARM repeat"/>
    <property type="match status" value="1"/>
</dbReference>
<dbReference type="Pfam" id="PF13646">
    <property type="entry name" value="HEAT_2"/>
    <property type="match status" value="1"/>
</dbReference>
<organism evidence="1 2">
    <name type="scientific">Hymenobacter guriensis</name>
    <dbReference type="NCBI Taxonomy" id="2793065"/>
    <lineage>
        <taxon>Bacteria</taxon>
        <taxon>Pseudomonadati</taxon>
        <taxon>Bacteroidota</taxon>
        <taxon>Cytophagia</taxon>
        <taxon>Cytophagales</taxon>
        <taxon>Hymenobacteraceae</taxon>
        <taxon>Hymenobacter</taxon>
    </lineage>
</organism>
<name>A0ABS0L2I3_9BACT</name>
<reference evidence="1 2" key="1">
    <citation type="submission" date="2020-11" db="EMBL/GenBank/DDBJ databases">
        <title>Hymenobacter sp.</title>
        <authorList>
            <person name="Kim M.K."/>
        </authorList>
    </citation>
    <scope>NUCLEOTIDE SEQUENCE [LARGE SCALE GENOMIC DNA]</scope>
    <source>
        <strain evidence="1 2">BT594</strain>
    </source>
</reference>
<dbReference type="RefSeq" id="WP_196955203.1">
    <property type="nucleotide sequence ID" value="NZ_JADWYK010000006.1"/>
</dbReference>